<comment type="caution">
    <text evidence="1">The sequence shown here is derived from an EMBL/GenBank/DDBJ whole genome shotgun (WGS) entry which is preliminary data.</text>
</comment>
<dbReference type="OrthoDB" id="5982080at2759"/>
<dbReference type="PANTHER" id="PTHR31424">
    <property type="entry name" value="PROTEIN CBG23806"/>
    <property type="match status" value="1"/>
</dbReference>
<keyword evidence="2" id="KW-1185">Reference proteome</keyword>
<evidence type="ECO:0000313" key="1">
    <source>
        <dbReference type="EMBL" id="KAJ7385943.1"/>
    </source>
</evidence>
<organism evidence="1 2">
    <name type="scientific">Desmophyllum pertusum</name>
    <dbReference type="NCBI Taxonomy" id="174260"/>
    <lineage>
        <taxon>Eukaryota</taxon>
        <taxon>Metazoa</taxon>
        <taxon>Cnidaria</taxon>
        <taxon>Anthozoa</taxon>
        <taxon>Hexacorallia</taxon>
        <taxon>Scleractinia</taxon>
        <taxon>Caryophylliina</taxon>
        <taxon>Caryophylliidae</taxon>
        <taxon>Desmophyllum</taxon>
    </lineage>
</organism>
<sequence>MLDEGGKAMSADGNHLIAVIKESENYEKLAESLADIRKDVNSLQQISLGTQSFEVEWFLGGDWKFLACVCGLELRRMDEIEKKQTFNNGFERTKFKHMAGWESFLNDTLKIPFNWFICKETKKLKSRDLTGPEKMKLFRNIDFTQILPNHSKSADILQLWTQFMSITDMLSSSNLNQSIEQFQQKSTAFMDQFLQLYHTKHVTPYMHALLWHVPEFLKLYGQICSFTQQGFEKLNDKTTKDFFRSTNQRGLDALTQIVQKRNRMEHLEDLGCQRKTRTFNCSNCAAQGHNILTCISECNTRGFKPCCSPSHVMKSNGKWDKQCENVQV</sequence>
<name>A0A9W9ZS34_9CNID</name>
<dbReference type="Proteomes" id="UP001163046">
    <property type="component" value="Unassembled WGS sequence"/>
</dbReference>
<proteinExistence type="predicted"/>
<accession>A0A9W9ZS34</accession>
<protein>
    <submittedName>
        <fullName evidence="1">Uncharacterized protein</fullName>
    </submittedName>
</protein>
<gene>
    <name evidence="1" type="ORF">OS493_012271</name>
</gene>
<dbReference type="AlphaFoldDB" id="A0A9W9ZS34"/>
<reference evidence="1" key="1">
    <citation type="submission" date="2023-01" db="EMBL/GenBank/DDBJ databases">
        <title>Genome assembly of the deep-sea coral Lophelia pertusa.</title>
        <authorList>
            <person name="Herrera S."/>
            <person name="Cordes E."/>
        </authorList>
    </citation>
    <scope>NUCLEOTIDE SEQUENCE</scope>
    <source>
        <strain evidence="1">USNM1676648</strain>
        <tissue evidence="1">Polyp</tissue>
    </source>
</reference>
<evidence type="ECO:0000313" key="2">
    <source>
        <dbReference type="Proteomes" id="UP001163046"/>
    </source>
</evidence>
<dbReference type="EMBL" id="MU825878">
    <property type="protein sequence ID" value="KAJ7385943.1"/>
    <property type="molecule type" value="Genomic_DNA"/>
</dbReference>